<accession>A0A059FQW9</accession>
<comment type="caution">
    <text evidence="1">The sequence shown here is derived from an EMBL/GenBank/DDBJ whole genome shotgun (WGS) entry which is preliminary data.</text>
</comment>
<evidence type="ECO:0000313" key="1">
    <source>
        <dbReference type="EMBL" id="KCZ93029.1"/>
    </source>
</evidence>
<reference evidence="1 2" key="1">
    <citation type="submission" date="2013-04" db="EMBL/GenBank/DDBJ databases">
        <title>Hyphomonas hirschiana VP5 Genome Sequencing.</title>
        <authorList>
            <person name="Lai Q."/>
            <person name="Shao Z."/>
        </authorList>
    </citation>
    <scope>NUCLEOTIDE SEQUENCE [LARGE SCALE GENOMIC DNA]</scope>
    <source>
        <strain evidence="1 2">VP5</strain>
    </source>
</reference>
<dbReference type="EMBL" id="ARYI01000008">
    <property type="protein sequence ID" value="KCZ93029.1"/>
    <property type="molecule type" value="Genomic_DNA"/>
</dbReference>
<dbReference type="Proteomes" id="UP000025061">
    <property type="component" value="Unassembled WGS sequence"/>
</dbReference>
<sequence length="25" mass="2936">MAEIFRVVLATGLMLFARQRNRLTK</sequence>
<proteinExistence type="predicted"/>
<name>A0A059FQW9_9PROT</name>
<evidence type="ECO:0000313" key="2">
    <source>
        <dbReference type="Proteomes" id="UP000025061"/>
    </source>
</evidence>
<gene>
    <name evidence="1" type="ORF">HHI_10089</name>
</gene>
<organism evidence="1 2">
    <name type="scientific">Hyphomonas hirschiana VP5</name>
    <dbReference type="NCBI Taxonomy" id="1280951"/>
    <lineage>
        <taxon>Bacteria</taxon>
        <taxon>Pseudomonadati</taxon>
        <taxon>Pseudomonadota</taxon>
        <taxon>Alphaproteobacteria</taxon>
        <taxon>Hyphomonadales</taxon>
        <taxon>Hyphomonadaceae</taxon>
        <taxon>Hyphomonas</taxon>
    </lineage>
</organism>
<keyword evidence="2" id="KW-1185">Reference proteome</keyword>
<dbReference type="AlphaFoldDB" id="A0A059FQW9"/>
<protein>
    <submittedName>
        <fullName evidence="1">Uncharacterized protein</fullName>
    </submittedName>
</protein>